<dbReference type="EMBL" id="CAEY01001564">
    <property type="status" value="NOT_ANNOTATED_CDS"/>
    <property type="molecule type" value="Genomic_DNA"/>
</dbReference>
<dbReference type="Proteomes" id="UP000015104">
    <property type="component" value="Unassembled WGS sequence"/>
</dbReference>
<organism evidence="2 3">
    <name type="scientific">Tetranychus urticae</name>
    <name type="common">Two-spotted spider mite</name>
    <dbReference type="NCBI Taxonomy" id="32264"/>
    <lineage>
        <taxon>Eukaryota</taxon>
        <taxon>Metazoa</taxon>
        <taxon>Ecdysozoa</taxon>
        <taxon>Arthropoda</taxon>
        <taxon>Chelicerata</taxon>
        <taxon>Arachnida</taxon>
        <taxon>Acari</taxon>
        <taxon>Acariformes</taxon>
        <taxon>Trombidiformes</taxon>
        <taxon>Prostigmata</taxon>
        <taxon>Eleutherengona</taxon>
        <taxon>Raphignathae</taxon>
        <taxon>Tetranychoidea</taxon>
        <taxon>Tetranychidae</taxon>
        <taxon>Tetranychus</taxon>
    </lineage>
</organism>
<dbReference type="EnsemblMetazoa" id="tetur05g01150.1">
    <property type="protein sequence ID" value="tetur05g01150.1"/>
    <property type="gene ID" value="tetur05g01150"/>
</dbReference>
<reference evidence="3" key="1">
    <citation type="submission" date="2011-08" db="EMBL/GenBank/DDBJ databases">
        <authorList>
            <person name="Rombauts S."/>
        </authorList>
    </citation>
    <scope>NUCLEOTIDE SEQUENCE</scope>
    <source>
        <strain evidence="3">London</strain>
    </source>
</reference>
<proteinExistence type="predicted"/>
<name>T1K431_TETUR</name>
<accession>T1K431</accession>
<evidence type="ECO:0000256" key="1">
    <source>
        <dbReference type="SAM" id="MobiDB-lite"/>
    </source>
</evidence>
<feature type="region of interest" description="Disordered" evidence="1">
    <location>
        <begin position="1"/>
        <end position="25"/>
    </location>
</feature>
<reference evidence="2" key="2">
    <citation type="submission" date="2015-06" db="UniProtKB">
        <authorList>
            <consortium name="EnsemblMetazoa"/>
        </authorList>
    </citation>
    <scope>IDENTIFICATION</scope>
</reference>
<dbReference type="AlphaFoldDB" id="T1K431"/>
<feature type="region of interest" description="Disordered" evidence="1">
    <location>
        <begin position="40"/>
        <end position="86"/>
    </location>
</feature>
<feature type="compositionally biased region" description="Basic and acidic residues" evidence="1">
    <location>
        <begin position="1"/>
        <end position="10"/>
    </location>
</feature>
<evidence type="ECO:0000313" key="3">
    <source>
        <dbReference type="Proteomes" id="UP000015104"/>
    </source>
</evidence>
<protein>
    <submittedName>
        <fullName evidence="2">Uncharacterized protein</fullName>
    </submittedName>
</protein>
<sequence length="221" mass="24410">MVETRAHEKTTTPVPEKQMKSRRATGLYYPPYNLSLSVLQIDDQHDSTNGVGESKSLDSSGASSSAEPDDSIQKSPEAPGYSEISSDTHGLVEIGGATDTNEIAATNAVENTDADAEMPDQPPSEKTVTICTGELRAFFSVTVDHYAIIDNHYMACLKYDKYYESAENLELNNKYPWKERVAGVQDGRQLKKLNVAKRGSRIYACPYFPFKIQLFPGVRCA</sequence>
<evidence type="ECO:0000313" key="2">
    <source>
        <dbReference type="EnsemblMetazoa" id="tetur05g01150.1"/>
    </source>
</evidence>
<dbReference type="HOGENOM" id="CLU_1252069_0_0_1"/>
<keyword evidence="3" id="KW-1185">Reference proteome</keyword>
<feature type="compositionally biased region" description="Low complexity" evidence="1">
    <location>
        <begin position="52"/>
        <end position="66"/>
    </location>
</feature>